<proteinExistence type="predicted"/>
<gene>
    <name evidence="2" type="ORF">LSAT_V11C400169510</name>
</gene>
<name>A0A9R1XDM2_LACSA</name>
<reference evidence="2 3" key="1">
    <citation type="journal article" date="2017" name="Nat. Commun.">
        <title>Genome assembly with in vitro proximity ligation data and whole-genome triplication in lettuce.</title>
        <authorList>
            <person name="Reyes-Chin-Wo S."/>
            <person name="Wang Z."/>
            <person name="Yang X."/>
            <person name="Kozik A."/>
            <person name="Arikit S."/>
            <person name="Song C."/>
            <person name="Xia L."/>
            <person name="Froenicke L."/>
            <person name="Lavelle D.O."/>
            <person name="Truco M.J."/>
            <person name="Xia R."/>
            <person name="Zhu S."/>
            <person name="Xu C."/>
            <person name="Xu H."/>
            <person name="Xu X."/>
            <person name="Cox K."/>
            <person name="Korf I."/>
            <person name="Meyers B.C."/>
            <person name="Michelmore R.W."/>
        </authorList>
    </citation>
    <scope>NUCLEOTIDE SEQUENCE [LARGE SCALE GENOMIC DNA]</scope>
    <source>
        <strain evidence="3">cv. Salinas</strain>
        <tissue evidence="2">Seedlings</tissue>
    </source>
</reference>
<keyword evidence="3" id="KW-1185">Reference proteome</keyword>
<dbReference type="AlphaFoldDB" id="A0A9R1XDM2"/>
<dbReference type="Proteomes" id="UP000235145">
    <property type="component" value="Unassembled WGS sequence"/>
</dbReference>
<feature type="region of interest" description="Disordered" evidence="1">
    <location>
        <begin position="16"/>
        <end position="37"/>
    </location>
</feature>
<sequence length="111" mass="12858">MKVWVFQELNEEFVNEQVEGDTDLEGSDYDKDEDDSVEAYESKLSRMLNSFERMKEKLNSKLNDAITKFHEKKNEDKKGNGEEDNDNDGPEPEVDYLIDGKEAENDGETNK</sequence>
<evidence type="ECO:0000313" key="3">
    <source>
        <dbReference type="Proteomes" id="UP000235145"/>
    </source>
</evidence>
<feature type="compositionally biased region" description="Basic and acidic residues" evidence="1">
    <location>
        <begin position="67"/>
        <end position="81"/>
    </location>
</feature>
<dbReference type="EMBL" id="NBSK02000004">
    <property type="protein sequence ID" value="KAJ0210520.1"/>
    <property type="molecule type" value="Genomic_DNA"/>
</dbReference>
<organism evidence="2 3">
    <name type="scientific">Lactuca sativa</name>
    <name type="common">Garden lettuce</name>
    <dbReference type="NCBI Taxonomy" id="4236"/>
    <lineage>
        <taxon>Eukaryota</taxon>
        <taxon>Viridiplantae</taxon>
        <taxon>Streptophyta</taxon>
        <taxon>Embryophyta</taxon>
        <taxon>Tracheophyta</taxon>
        <taxon>Spermatophyta</taxon>
        <taxon>Magnoliopsida</taxon>
        <taxon>eudicotyledons</taxon>
        <taxon>Gunneridae</taxon>
        <taxon>Pentapetalae</taxon>
        <taxon>asterids</taxon>
        <taxon>campanulids</taxon>
        <taxon>Asterales</taxon>
        <taxon>Asteraceae</taxon>
        <taxon>Cichorioideae</taxon>
        <taxon>Cichorieae</taxon>
        <taxon>Lactucinae</taxon>
        <taxon>Lactuca</taxon>
    </lineage>
</organism>
<accession>A0A9R1XDM2</accession>
<feature type="compositionally biased region" description="Basic and acidic residues" evidence="1">
    <location>
        <begin position="98"/>
        <end position="111"/>
    </location>
</feature>
<feature type="compositionally biased region" description="Acidic residues" evidence="1">
    <location>
        <begin position="82"/>
        <end position="96"/>
    </location>
</feature>
<evidence type="ECO:0000256" key="1">
    <source>
        <dbReference type="SAM" id="MobiDB-lite"/>
    </source>
</evidence>
<protein>
    <submittedName>
        <fullName evidence="2">Uncharacterized protein</fullName>
    </submittedName>
</protein>
<feature type="region of interest" description="Disordered" evidence="1">
    <location>
        <begin position="63"/>
        <end position="111"/>
    </location>
</feature>
<evidence type="ECO:0000313" key="2">
    <source>
        <dbReference type="EMBL" id="KAJ0210520.1"/>
    </source>
</evidence>
<comment type="caution">
    <text evidence="2">The sequence shown here is derived from an EMBL/GenBank/DDBJ whole genome shotgun (WGS) entry which is preliminary data.</text>
</comment>